<accession>A0A3B7LZQ1</accession>
<dbReference type="InterPro" id="IPR011814">
    <property type="entry name" value="BioC"/>
</dbReference>
<dbReference type="AlphaFoldDB" id="A0A3B7LZQ1"/>
<evidence type="ECO:0000256" key="8">
    <source>
        <dbReference type="HAMAP-Rule" id="MF_00835"/>
    </source>
</evidence>
<keyword evidence="6 8" id="KW-0949">S-adenosyl-L-methionine</keyword>
<dbReference type="Gene3D" id="3.40.50.150">
    <property type="entry name" value="Vaccinia Virus protein VP39"/>
    <property type="match status" value="1"/>
</dbReference>
<dbReference type="NCBIfam" id="TIGR02072">
    <property type="entry name" value="BioC"/>
    <property type="match status" value="1"/>
</dbReference>
<dbReference type="GO" id="GO:0032259">
    <property type="term" value="P:methylation"/>
    <property type="evidence" value="ECO:0007669"/>
    <property type="project" value="UniProtKB-KW"/>
</dbReference>
<name>A0A3B7LZQ1_9GAMM</name>
<sequence length="267" mass="30737">MKNPQRIDKTQVALRFAQAGQSYPEHAIVQRKIAQQLFDLIRQYCPKQLNQVFEMGCGSGNLSHLLIENFQIKHLILNDLYSEVQQHFQSDQIQAIQTQQQIEFLIGDIEQLNFPQNNDLIASSSVLQWMGDLDAVFAKARHSLNPQALLCFLTFGQQNLQEIKALTGQGLDYLSLENIQEKLLKNGFEILHISEQIEALNFEHPKQILQHLKATGVTATASNFRWTKQSLQDFYLNYQQFLTQGELGKTSYPLSYHPIYCIARRMP</sequence>
<dbReference type="RefSeq" id="WP_087513452.1">
    <property type="nucleotide sequence ID" value="NZ_CP032134.1"/>
</dbReference>
<dbReference type="KEGG" id="achi:CDG60_04925"/>
<comment type="function">
    <text evidence="8">Converts the free carboxyl group of a malonyl-thioester to its methyl ester by transfer of a methyl group from S-adenosyl-L-methionine (SAM). It allows to synthesize pimeloyl-ACP via the fatty acid synthetic pathway.</text>
</comment>
<dbReference type="InterPro" id="IPR050602">
    <property type="entry name" value="Malonyl-ACP_OMT"/>
</dbReference>
<dbReference type="EC" id="2.1.1.197" evidence="3 8"/>
<reference evidence="11" key="1">
    <citation type="submission" date="2018-09" db="EMBL/GenBank/DDBJ databases">
        <title>The complete genome of Acinetobacter sp. strain WCHAc010005.</title>
        <authorList>
            <person name="Hu Y."/>
            <person name="Long H."/>
            <person name="Feng Y."/>
            <person name="Zong Z."/>
        </authorList>
    </citation>
    <scope>NUCLEOTIDE SEQUENCE [LARGE SCALE GENOMIC DNA]</scope>
    <source>
        <strain evidence="11">WCHAc010005</strain>
    </source>
</reference>
<gene>
    <name evidence="8 10" type="primary">bioC</name>
    <name evidence="10" type="ORF">CDG60_04925</name>
</gene>
<protein>
    <recommendedName>
        <fullName evidence="3 8">Malonyl-[acyl-carrier protein] O-methyltransferase</fullName>
        <shortName evidence="8">Malonyl-ACP O-methyltransferase</shortName>
        <ecNumber evidence="3 8">2.1.1.197</ecNumber>
    </recommendedName>
    <alternativeName>
        <fullName evidence="8">Biotin synthesis protein BioC</fullName>
    </alternativeName>
</protein>
<organism evidence="10 11">
    <name type="scientific">Acinetobacter chinensis</name>
    <dbReference type="NCBI Taxonomy" id="2004650"/>
    <lineage>
        <taxon>Bacteria</taxon>
        <taxon>Pseudomonadati</taxon>
        <taxon>Pseudomonadota</taxon>
        <taxon>Gammaproteobacteria</taxon>
        <taxon>Moraxellales</taxon>
        <taxon>Moraxellaceae</taxon>
        <taxon>Acinetobacter</taxon>
    </lineage>
</organism>
<dbReference type="InterPro" id="IPR013216">
    <property type="entry name" value="Methyltransf_11"/>
</dbReference>
<dbReference type="EMBL" id="CP032134">
    <property type="protein sequence ID" value="AXY58366.1"/>
    <property type="molecule type" value="Genomic_DNA"/>
</dbReference>
<evidence type="ECO:0000256" key="5">
    <source>
        <dbReference type="ARBA" id="ARBA00022679"/>
    </source>
</evidence>
<evidence type="ECO:0000313" key="10">
    <source>
        <dbReference type="EMBL" id="AXY58366.1"/>
    </source>
</evidence>
<dbReference type="PANTHER" id="PTHR13090">
    <property type="entry name" value="ARGININE-HYDROXYLASE NDUFAF5, MITOCHONDRIAL"/>
    <property type="match status" value="1"/>
</dbReference>
<dbReference type="SUPFAM" id="SSF53335">
    <property type="entry name" value="S-adenosyl-L-methionine-dependent methyltransferases"/>
    <property type="match status" value="1"/>
</dbReference>
<evidence type="ECO:0000256" key="2">
    <source>
        <dbReference type="ARBA" id="ARBA00004746"/>
    </source>
</evidence>
<comment type="catalytic activity">
    <reaction evidence="1 8">
        <text>malonyl-[ACP] + S-adenosyl-L-methionine = malonyl-[ACP] methyl ester + S-adenosyl-L-homocysteine</text>
        <dbReference type="Rhea" id="RHEA:17105"/>
        <dbReference type="Rhea" id="RHEA-COMP:9623"/>
        <dbReference type="Rhea" id="RHEA-COMP:9954"/>
        <dbReference type="ChEBI" id="CHEBI:57856"/>
        <dbReference type="ChEBI" id="CHEBI:59789"/>
        <dbReference type="ChEBI" id="CHEBI:78449"/>
        <dbReference type="ChEBI" id="CHEBI:78845"/>
        <dbReference type="EC" id="2.1.1.197"/>
    </reaction>
</comment>
<keyword evidence="4 8" id="KW-0489">Methyltransferase</keyword>
<dbReference type="GO" id="GO:0009102">
    <property type="term" value="P:biotin biosynthetic process"/>
    <property type="evidence" value="ECO:0007669"/>
    <property type="project" value="UniProtKB-UniRule"/>
</dbReference>
<dbReference type="PANTHER" id="PTHR13090:SF1">
    <property type="entry name" value="ARGININE-HYDROXYLASE NDUFAF5, MITOCHONDRIAL"/>
    <property type="match status" value="1"/>
</dbReference>
<evidence type="ECO:0000256" key="6">
    <source>
        <dbReference type="ARBA" id="ARBA00022691"/>
    </source>
</evidence>
<dbReference type="CDD" id="cd02440">
    <property type="entry name" value="AdoMet_MTases"/>
    <property type="match status" value="1"/>
</dbReference>
<evidence type="ECO:0000256" key="1">
    <source>
        <dbReference type="ARBA" id="ARBA00000852"/>
    </source>
</evidence>
<dbReference type="GO" id="GO:0008757">
    <property type="term" value="F:S-adenosylmethionine-dependent methyltransferase activity"/>
    <property type="evidence" value="ECO:0007669"/>
    <property type="project" value="InterPro"/>
</dbReference>
<proteinExistence type="inferred from homology"/>
<comment type="similarity">
    <text evidence="8">Belongs to the methyltransferase superfamily.</text>
</comment>
<evidence type="ECO:0000256" key="4">
    <source>
        <dbReference type="ARBA" id="ARBA00022603"/>
    </source>
</evidence>
<evidence type="ECO:0000313" key="11">
    <source>
        <dbReference type="Proteomes" id="UP000263753"/>
    </source>
</evidence>
<dbReference type="Pfam" id="PF08241">
    <property type="entry name" value="Methyltransf_11"/>
    <property type="match status" value="1"/>
</dbReference>
<keyword evidence="7 8" id="KW-0093">Biotin biosynthesis</keyword>
<dbReference type="UniPathway" id="UPA00078"/>
<comment type="pathway">
    <text evidence="2 8">Cofactor biosynthesis; biotin biosynthesis.</text>
</comment>
<dbReference type="Proteomes" id="UP000263753">
    <property type="component" value="Chromosome"/>
</dbReference>
<dbReference type="InterPro" id="IPR029063">
    <property type="entry name" value="SAM-dependent_MTases_sf"/>
</dbReference>
<evidence type="ECO:0000259" key="9">
    <source>
        <dbReference type="Pfam" id="PF08241"/>
    </source>
</evidence>
<keyword evidence="5 8" id="KW-0808">Transferase</keyword>
<feature type="domain" description="Methyltransferase type 11" evidence="9">
    <location>
        <begin position="54"/>
        <end position="152"/>
    </location>
</feature>
<dbReference type="HAMAP" id="MF_00835">
    <property type="entry name" value="BioC"/>
    <property type="match status" value="1"/>
</dbReference>
<dbReference type="GO" id="GO:0010340">
    <property type="term" value="F:carboxyl-O-methyltransferase activity"/>
    <property type="evidence" value="ECO:0007669"/>
    <property type="project" value="UniProtKB-UniRule"/>
</dbReference>
<dbReference type="GO" id="GO:0102130">
    <property type="term" value="F:malonyl-CoA methyltransferase activity"/>
    <property type="evidence" value="ECO:0007669"/>
    <property type="project" value="UniProtKB-EC"/>
</dbReference>
<evidence type="ECO:0000256" key="7">
    <source>
        <dbReference type="ARBA" id="ARBA00022756"/>
    </source>
</evidence>
<evidence type="ECO:0000256" key="3">
    <source>
        <dbReference type="ARBA" id="ARBA00012327"/>
    </source>
</evidence>